<comment type="cofactor">
    <cofactor evidence="1">
        <name>Ca(2+)</name>
        <dbReference type="ChEBI" id="CHEBI:29108"/>
    </cofactor>
</comment>
<dbReference type="Gene3D" id="1.20.1610.10">
    <property type="entry name" value="alpha-1,2-mannosidases domains"/>
    <property type="match status" value="1"/>
</dbReference>
<dbReference type="GO" id="GO:0006516">
    <property type="term" value="P:glycoprotein catabolic process"/>
    <property type="evidence" value="ECO:0007669"/>
    <property type="project" value="TreeGrafter"/>
</dbReference>
<dbReference type="EMBL" id="SBLB01000006">
    <property type="protein sequence ID" value="RYC67953.1"/>
    <property type="molecule type" value="Genomic_DNA"/>
</dbReference>
<dbReference type="InterPro" id="IPR041371">
    <property type="entry name" value="GH92_N"/>
</dbReference>
<dbReference type="Gene3D" id="3.30.2080.10">
    <property type="entry name" value="GH92 mannosidase domain"/>
    <property type="match status" value="1"/>
</dbReference>
<accession>A0A4Q2UF85</accession>
<dbReference type="GO" id="GO:0000224">
    <property type="term" value="F:peptide-N4-(N-acetyl-beta-glucosaminyl)asparagine amidase activity"/>
    <property type="evidence" value="ECO:0007669"/>
    <property type="project" value="TreeGrafter"/>
</dbReference>
<dbReference type="PANTHER" id="PTHR12143:SF43">
    <property type="entry name" value="PUTATIVE-RELATED"/>
    <property type="match status" value="1"/>
</dbReference>
<dbReference type="InterPro" id="IPR008928">
    <property type="entry name" value="6-hairpin_glycosidase_sf"/>
</dbReference>
<protein>
    <submittedName>
        <fullName evidence="7">Glycoside hydrolase family 92 protein</fullName>
    </submittedName>
</protein>
<evidence type="ECO:0000313" key="7">
    <source>
        <dbReference type="EMBL" id="RYC67953.1"/>
    </source>
</evidence>
<evidence type="ECO:0000256" key="1">
    <source>
        <dbReference type="ARBA" id="ARBA00001913"/>
    </source>
</evidence>
<feature type="domain" description="Glycosyl hydrolase family 92" evidence="5">
    <location>
        <begin position="286"/>
        <end position="750"/>
    </location>
</feature>
<dbReference type="SUPFAM" id="SSF48208">
    <property type="entry name" value="Six-hairpin glycosidases"/>
    <property type="match status" value="1"/>
</dbReference>
<dbReference type="Gene3D" id="1.20.1050.60">
    <property type="entry name" value="alpha-1,2-mannosidase"/>
    <property type="match status" value="1"/>
</dbReference>
<dbReference type="PANTHER" id="PTHR12143">
    <property type="entry name" value="PEPTIDE N-GLYCANASE PNGASE -RELATED"/>
    <property type="match status" value="1"/>
</dbReference>
<dbReference type="InterPro" id="IPR005887">
    <property type="entry name" value="GH92_a_mannosidase_put"/>
</dbReference>
<evidence type="ECO:0000256" key="3">
    <source>
        <dbReference type="ARBA" id="ARBA00022837"/>
    </source>
</evidence>
<feature type="domain" description="Glycosyl hydrolase family 92 N-terminal" evidence="6">
    <location>
        <begin position="29"/>
        <end position="280"/>
    </location>
</feature>
<evidence type="ECO:0000259" key="6">
    <source>
        <dbReference type="Pfam" id="PF17678"/>
    </source>
</evidence>
<keyword evidence="3" id="KW-0106">Calcium</keyword>
<dbReference type="GO" id="GO:0030246">
    <property type="term" value="F:carbohydrate binding"/>
    <property type="evidence" value="ECO:0007669"/>
    <property type="project" value="InterPro"/>
</dbReference>
<dbReference type="AlphaFoldDB" id="A0A4Q2UF85"/>
<organism evidence="7 8">
    <name type="scientific">Spirosoma sordidisoli</name>
    <dbReference type="NCBI Taxonomy" id="2502893"/>
    <lineage>
        <taxon>Bacteria</taxon>
        <taxon>Pseudomonadati</taxon>
        <taxon>Bacteroidota</taxon>
        <taxon>Cytophagia</taxon>
        <taxon>Cytophagales</taxon>
        <taxon>Cytophagaceae</taxon>
        <taxon>Spirosoma</taxon>
    </lineage>
</organism>
<feature type="chain" id="PRO_5020635447" evidence="4">
    <location>
        <begin position="17"/>
        <end position="770"/>
    </location>
</feature>
<keyword evidence="7" id="KW-0378">Hydrolase</keyword>
<comment type="subunit">
    <text evidence="2">Monomer.</text>
</comment>
<name>A0A4Q2UF85_9BACT</name>
<dbReference type="Pfam" id="PF17678">
    <property type="entry name" value="Glyco_hydro_92N"/>
    <property type="match status" value="1"/>
</dbReference>
<feature type="signal peptide" evidence="4">
    <location>
        <begin position="1"/>
        <end position="16"/>
    </location>
</feature>
<evidence type="ECO:0000256" key="4">
    <source>
        <dbReference type="SAM" id="SignalP"/>
    </source>
</evidence>
<dbReference type="Proteomes" id="UP000290407">
    <property type="component" value="Unassembled WGS sequence"/>
</dbReference>
<dbReference type="RefSeq" id="WP_129603768.1">
    <property type="nucleotide sequence ID" value="NZ_SBLB01000006.1"/>
</dbReference>
<dbReference type="InterPro" id="IPR014718">
    <property type="entry name" value="GH-type_carb-bd"/>
</dbReference>
<evidence type="ECO:0000313" key="8">
    <source>
        <dbReference type="Proteomes" id="UP000290407"/>
    </source>
</evidence>
<evidence type="ECO:0000259" key="5">
    <source>
        <dbReference type="Pfam" id="PF07971"/>
    </source>
</evidence>
<sequence>MRLFFLLFLLAGPLLGQPKPGLVKSPVAYVNPLIGSAPSQTPTAKKHSEAGSELKGQIIPAIGRPHAMTTWTPQTQATETKCLAPYYYNDSKINGFRGTHWLNGSCVQDYGSLTIMPLSGPLTLRPAERGSRFDHAAETVTPAYYDVRLVDSGIRAQLSAHTRAGLLQFTYEKGGESALLIEPNSDEGEGFVEIHPERNEIVGYNPAHRIYQGSGQSAGFSGHFVVQFDRPLASFGTWTNYEPTAGAKQAKGTGKRESVGAYVRWNLKPGEVVRVRVGTSFVSEAGARANLRQEIPDWNLARVRQQTEAAWNTELGRMQATGRDADKTLFYTALYHANLTPRIFSDVDGSYPGFADDTAIHKADGFDYYCDFSLWDTFRACQPLQTLLNPQRSGHLMQSLVKKAEQGGWMPIFPCWNSYTAAMIGDHAQSAFADAYVKGVRNFDVNTAYRYLRRNAFEANSDRASYEAGKGRRAMSSYLTYNYIPLEDSVWQAFHKREQVSRTLEYAYDDFCLAQLAKALNKTADAATLSGRARNYRNVLDPATGYVRGRYADGRWIDRFDPFALRASFITEGSPAQYTFFVPQDIPGLARLVGGRDRLVAKLDTLFNGGHYWHGNEPNNQIAYLYACAGAPYKTQARVRQLIADEYSTGPGGLSGNEDGGQMSAWLVFSMAGLYPVCPGTPYYVLGSPALDAVTIRSGAGKPFTIRARNNSPANVYIQSATLNGKPFARTYLTHAELLAGGELSLIMGPQPNLNWGSRPADAMPSALPE</sequence>
<dbReference type="InterPro" id="IPR012939">
    <property type="entry name" value="Glyco_hydro_92"/>
</dbReference>
<gene>
    <name evidence="7" type="ORF">EQG79_21070</name>
</gene>
<dbReference type="Pfam" id="PF07971">
    <property type="entry name" value="Glyco_hydro_92"/>
    <property type="match status" value="1"/>
</dbReference>
<keyword evidence="8" id="KW-1185">Reference proteome</keyword>
<keyword evidence="4" id="KW-0732">Signal</keyword>
<dbReference type="Gene3D" id="2.70.98.10">
    <property type="match status" value="1"/>
</dbReference>
<dbReference type="FunFam" id="3.30.2080.10:FF:000001">
    <property type="entry name" value="Alpha-1,2-mannosidase subfamily"/>
    <property type="match status" value="1"/>
</dbReference>
<proteinExistence type="predicted"/>
<dbReference type="InterPro" id="IPR050883">
    <property type="entry name" value="PNGase"/>
</dbReference>
<dbReference type="NCBIfam" id="TIGR01180">
    <property type="entry name" value="aman2_put"/>
    <property type="match status" value="1"/>
</dbReference>
<evidence type="ECO:0000256" key="2">
    <source>
        <dbReference type="ARBA" id="ARBA00011245"/>
    </source>
</evidence>
<comment type="caution">
    <text evidence="7">The sequence shown here is derived from an EMBL/GenBank/DDBJ whole genome shotgun (WGS) entry which is preliminary data.</text>
</comment>
<reference evidence="7 8" key="1">
    <citation type="submission" date="2019-01" db="EMBL/GenBank/DDBJ databases">
        <title>Spirosoma flava sp. nov., a propanil-degrading bacterium isolated from herbicide-contaminated soil.</title>
        <authorList>
            <person name="Zhang L."/>
            <person name="Jiang J.-D."/>
        </authorList>
    </citation>
    <scope>NUCLEOTIDE SEQUENCE [LARGE SCALE GENOMIC DNA]</scope>
    <source>
        <strain evidence="7 8">TY50</strain>
    </source>
</reference>
<dbReference type="GO" id="GO:0005829">
    <property type="term" value="C:cytosol"/>
    <property type="evidence" value="ECO:0007669"/>
    <property type="project" value="TreeGrafter"/>
</dbReference>
<dbReference type="GO" id="GO:0005975">
    <property type="term" value="P:carbohydrate metabolic process"/>
    <property type="evidence" value="ECO:0007669"/>
    <property type="project" value="InterPro"/>
</dbReference>